<feature type="non-terminal residue" evidence="1">
    <location>
        <position position="1"/>
    </location>
</feature>
<dbReference type="SUPFAM" id="SSF51126">
    <property type="entry name" value="Pectin lyase-like"/>
    <property type="match status" value="1"/>
</dbReference>
<name>A0A812ML28_9DINO</name>
<organism evidence="1 2">
    <name type="scientific">Symbiodinium necroappetens</name>
    <dbReference type="NCBI Taxonomy" id="1628268"/>
    <lineage>
        <taxon>Eukaryota</taxon>
        <taxon>Sar</taxon>
        <taxon>Alveolata</taxon>
        <taxon>Dinophyceae</taxon>
        <taxon>Suessiales</taxon>
        <taxon>Symbiodiniaceae</taxon>
        <taxon>Symbiodinium</taxon>
    </lineage>
</organism>
<dbReference type="AlphaFoldDB" id="A0A812ML28"/>
<dbReference type="Proteomes" id="UP000601435">
    <property type="component" value="Unassembled WGS sequence"/>
</dbReference>
<gene>
    <name evidence="1" type="ORF">SNEC2469_LOCUS6436</name>
</gene>
<proteinExistence type="predicted"/>
<reference evidence="1" key="1">
    <citation type="submission" date="2021-02" db="EMBL/GenBank/DDBJ databases">
        <authorList>
            <person name="Dougan E. K."/>
            <person name="Rhodes N."/>
            <person name="Thang M."/>
            <person name="Chan C."/>
        </authorList>
    </citation>
    <scope>NUCLEOTIDE SEQUENCE</scope>
</reference>
<sequence>LGGGALVENFSQGPNTSAIFRSCRAGQGGGLRAYGGYRQEAGSSVLFENCSADRALAVENVDERCVGGGASAENSFTQGPNTSATFRSCRAGQDGGGLHAKGGYQQEAGSSVLFEHCSADRDGGGAHVENLTQGPNTSATFRSCRAGQDGGGLDASNYQQEAGSSVLFENCSAEGHQSRGGGGGASVKNFTQGPNSSAIFRSCRPFLRIGTVPALKRVAKLMVSERWHPACSLPDFGDTGRCGHPTRLPEYFPGGGLHASSGYQQEAGSSVLFGHCSAKRALAVEDVDELTWLIRTRCVKMHEVRVHRRDGGGVITERLDGDGSMHFKACRAHAGQFAKLLLDACDADVAAAAFAAVADDDTEAEVQIEELSLLRDSKGDVNDFAVSGLLKIGSAHLSTESSESSGIYISARNLSLEEAMNCTSTSSCTFYANATATRNTGFLCPLGTGAVDFQALHDFGCLACKPGDTQVLNVTSRPCSQCPEGAFKCLAGELKMEPGLMVELEDVNRSFHCPNEAACPGGDVSQGRVRQAMCQDGYRGQGCTSCREEYAITDSSVFSCTACSEDRRVQAVQWITFLSQRAFLFALGALSALGAKDAGDLKQSSIYLNQLMAFATISNTMLVGISRGFMGFRLKP</sequence>
<evidence type="ECO:0000313" key="2">
    <source>
        <dbReference type="Proteomes" id="UP000601435"/>
    </source>
</evidence>
<dbReference type="InterPro" id="IPR011050">
    <property type="entry name" value="Pectin_lyase_fold/virulence"/>
</dbReference>
<keyword evidence="2" id="KW-1185">Reference proteome</keyword>
<protein>
    <submittedName>
        <fullName evidence="1">Uncharacterized protein</fullName>
    </submittedName>
</protein>
<evidence type="ECO:0000313" key="1">
    <source>
        <dbReference type="EMBL" id="CAE7269750.1"/>
    </source>
</evidence>
<dbReference type="EMBL" id="CAJNJA010011283">
    <property type="protein sequence ID" value="CAE7269750.1"/>
    <property type="molecule type" value="Genomic_DNA"/>
</dbReference>
<dbReference type="OrthoDB" id="444304at2759"/>
<comment type="caution">
    <text evidence="1">The sequence shown here is derived from an EMBL/GenBank/DDBJ whole genome shotgun (WGS) entry which is preliminary data.</text>
</comment>
<accession>A0A812ML28</accession>